<dbReference type="Proteomes" id="UP000005566">
    <property type="component" value="Unassembled WGS sequence"/>
</dbReference>
<keyword evidence="2" id="KW-1185">Reference proteome</keyword>
<dbReference type="PATRIC" id="fig|1086011.3.peg.2293"/>
<evidence type="ECO:0000313" key="2">
    <source>
        <dbReference type="Proteomes" id="UP000005566"/>
    </source>
</evidence>
<gene>
    <name evidence="1" type="ORF">HJ01_02342</name>
</gene>
<organism evidence="1 2">
    <name type="scientific">Flavobacterium frigoris (strain PS1)</name>
    <dbReference type="NCBI Taxonomy" id="1086011"/>
    <lineage>
        <taxon>Bacteria</taxon>
        <taxon>Pseudomonadati</taxon>
        <taxon>Bacteroidota</taxon>
        <taxon>Flavobacteriia</taxon>
        <taxon>Flavobacteriales</taxon>
        <taxon>Flavobacteriaceae</taxon>
        <taxon>Flavobacterium</taxon>
    </lineage>
</organism>
<accession>H7FSR1</accession>
<sequence length="46" mass="5582">MEENEKIEINDNSINTFSEIFLEKSKPNQFYDKNVFFFAKASWFKI</sequence>
<comment type="caution">
    <text evidence="1">The sequence shown here is derived from an EMBL/GenBank/DDBJ whole genome shotgun (WGS) entry which is preliminary data.</text>
</comment>
<dbReference type="EMBL" id="AHKF01000018">
    <property type="protein sequence ID" value="EIA08620.1"/>
    <property type="molecule type" value="Genomic_DNA"/>
</dbReference>
<dbReference type="STRING" id="1086011.HJ01_02342"/>
<name>H7FSR1_FLAFP</name>
<protein>
    <submittedName>
        <fullName evidence="1">Uncharacterized protein</fullName>
    </submittedName>
</protein>
<proteinExistence type="predicted"/>
<reference evidence="1 2" key="1">
    <citation type="journal article" date="2014" name="Acta Crystallogr. D">
        <title>Structure-based characterization and antifreeze properties of a hyperactive ice-binding protein from the Antarctic bacterium Flavobacterium frigoris PS1.</title>
        <authorList>
            <person name="Do H."/>
            <person name="Kim S.J."/>
            <person name="Kim H.J."/>
            <person name="Lee J.H."/>
        </authorList>
    </citation>
    <scope>NUCLEOTIDE SEQUENCE [LARGE SCALE GENOMIC DNA]</scope>
    <source>
        <strain evidence="1 2">PS1</strain>
    </source>
</reference>
<dbReference type="AlphaFoldDB" id="H7FSR1"/>
<evidence type="ECO:0000313" key="1">
    <source>
        <dbReference type="EMBL" id="EIA08620.1"/>
    </source>
</evidence>